<dbReference type="Pfam" id="PF13205">
    <property type="entry name" value="Big_5"/>
    <property type="match status" value="1"/>
</dbReference>
<keyword evidence="3 5" id="KW-0378">Hydrolase</keyword>
<dbReference type="InterPro" id="IPR017853">
    <property type="entry name" value="GH"/>
</dbReference>
<evidence type="ECO:0000259" key="6">
    <source>
        <dbReference type="PROSITE" id="PS51764"/>
    </source>
</evidence>
<keyword evidence="8" id="KW-1185">Reference proteome</keyword>
<dbReference type="GO" id="GO:0006080">
    <property type="term" value="P:substituted mannan metabolic process"/>
    <property type="evidence" value="ECO:0007669"/>
    <property type="project" value="InterPro"/>
</dbReference>
<evidence type="ECO:0000256" key="5">
    <source>
        <dbReference type="PROSITE-ProRule" id="PRU01100"/>
    </source>
</evidence>
<reference evidence="7" key="1">
    <citation type="submission" date="2022-10" db="EMBL/GenBank/DDBJ databases">
        <authorList>
            <person name="Yu W.X."/>
        </authorList>
    </citation>
    <scope>NUCLEOTIDE SEQUENCE</scope>
    <source>
        <strain evidence="7">D04</strain>
    </source>
</reference>
<evidence type="ECO:0000313" key="7">
    <source>
        <dbReference type="EMBL" id="MCW3805355.1"/>
    </source>
</evidence>
<dbReference type="PANTHER" id="PTHR40079:SF4">
    <property type="entry name" value="GH26 DOMAIN-CONTAINING PROTEIN-RELATED"/>
    <property type="match status" value="1"/>
</dbReference>
<evidence type="ECO:0000313" key="8">
    <source>
        <dbReference type="Proteomes" id="UP001207408"/>
    </source>
</evidence>
<dbReference type="InterPro" id="IPR022790">
    <property type="entry name" value="GH26_dom"/>
</dbReference>
<protein>
    <submittedName>
        <fullName evidence="7">Glycosyl hydrolase</fullName>
    </submittedName>
</protein>
<keyword evidence="2" id="KW-0732">Signal</keyword>
<comment type="caution">
    <text evidence="7">The sequence shown here is derived from an EMBL/GenBank/DDBJ whole genome shotgun (WGS) entry which is preliminary data.</text>
</comment>
<dbReference type="SUPFAM" id="SSF51445">
    <property type="entry name" value="(Trans)glycosidases"/>
    <property type="match status" value="1"/>
</dbReference>
<dbReference type="RefSeq" id="WP_301198726.1">
    <property type="nucleotide sequence ID" value="NZ_JAPDPI010000010.1"/>
</dbReference>
<feature type="active site" description="Nucleophile" evidence="5">
    <location>
        <position position="387"/>
    </location>
</feature>
<keyword evidence="4 5" id="KW-0326">Glycosidase</keyword>
<evidence type="ECO:0000256" key="3">
    <source>
        <dbReference type="ARBA" id="ARBA00022801"/>
    </source>
</evidence>
<dbReference type="PROSITE" id="PS51764">
    <property type="entry name" value="GH26"/>
    <property type="match status" value="1"/>
</dbReference>
<dbReference type="Gene3D" id="3.20.20.80">
    <property type="entry name" value="Glycosidases"/>
    <property type="match status" value="1"/>
</dbReference>
<name>A0AAE3SJ34_9BACT</name>
<dbReference type="AlphaFoldDB" id="A0AAE3SJ34"/>
<dbReference type="Pfam" id="PF02156">
    <property type="entry name" value="Glyco_hydro_26"/>
    <property type="match status" value="1"/>
</dbReference>
<sequence>MSRMIFSCLLLVYLMACTKSEDVERLAPNFKSSIPDNNATDVAVTTSIEIVFDEVISLIPNHGITINDIDVEVETSFTKLLFTTELSGSTTYTIIVPAGSLVNTNNVPLEEELKIVFTTKDLIETTINPNLVGENSSKEAVNVYNFLIDNYGVNCLSATQACGAWNLNEAEWVKYHTGKYPVIANFDYGHLPYSPANWIDYSKTDFVEEWWINNGLIGASWHWVVPKYEGSTEYTYKPDETTFRTSNVLIEGTWENQVAKQDLEKLANYLKLLKNKNIPVLWRPFHEASGNKYEYNGGSAWFWWGDAGGDVYKLLWIYMFEYFESQGLNNLIWVWTTQTKDADYYPGDKYVDIIGRDIYGNNTTTYFVEQFEMIQEIYPNKMVTLSEMGNVSRITSQWSDGAKWSYFMPWYDYNRTNDVHSNTFTSPDHEHANSDWWADAINSDFVITRDEMPDLK</sequence>
<feature type="domain" description="GH26" evidence="6">
    <location>
        <begin position="138"/>
        <end position="450"/>
    </location>
</feature>
<dbReference type="PANTHER" id="PTHR40079">
    <property type="entry name" value="MANNAN ENDO-1,4-BETA-MANNOSIDASE E-RELATED"/>
    <property type="match status" value="1"/>
</dbReference>
<dbReference type="InterPro" id="IPR032812">
    <property type="entry name" value="SbsA_Ig"/>
</dbReference>
<organism evidence="7 8">
    <name type="scientific">Plebeiibacterium marinum</name>
    <dbReference type="NCBI Taxonomy" id="2992111"/>
    <lineage>
        <taxon>Bacteria</taxon>
        <taxon>Pseudomonadati</taxon>
        <taxon>Bacteroidota</taxon>
        <taxon>Bacteroidia</taxon>
        <taxon>Marinilabiliales</taxon>
        <taxon>Marinilabiliaceae</taxon>
        <taxon>Plebeiibacterium</taxon>
    </lineage>
</organism>
<dbReference type="EMBL" id="JAPDPI010000010">
    <property type="protein sequence ID" value="MCW3805355.1"/>
    <property type="molecule type" value="Genomic_DNA"/>
</dbReference>
<gene>
    <name evidence="7" type="ORF">OM074_06930</name>
</gene>
<dbReference type="InterPro" id="IPR000805">
    <property type="entry name" value="Glyco_hydro_26"/>
</dbReference>
<feature type="active site" description="Proton donor" evidence="5">
    <location>
        <position position="287"/>
    </location>
</feature>
<proteinExistence type="inferred from homology"/>
<comment type="similarity">
    <text evidence="1 5">Belongs to the glycosyl hydrolase 26 family.</text>
</comment>
<dbReference type="PRINTS" id="PR00739">
    <property type="entry name" value="GLHYDRLASE26"/>
</dbReference>
<evidence type="ECO:0000256" key="1">
    <source>
        <dbReference type="ARBA" id="ARBA00007754"/>
    </source>
</evidence>
<evidence type="ECO:0000256" key="4">
    <source>
        <dbReference type="ARBA" id="ARBA00023295"/>
    </source>
</evidence>
<accession>A0AAE3SJ34</accession>
<dbReference type="Proteomes" id="UP001207408">
    <property type="component" value="Unassembled WGS sequence"/>
</dbReference>
<dbReference type="GO" id="GO:0016985">
    <property type="term" value="F:mannan endo-1,4-beta-mannosidase activity"/>
    <property type="evidence" value="ECO:0007669"/>
    <property type="project" value="InterPro"/>
</dbReference>
<evidence type="ECO:0000256" key="2">
    <source>
        <dbReference type="ARBA" id="ARBA00022729"/>
    </source>
</evidence>